<reference evidence="5" key="2">
    <citation type="journal article" date="2018" name="Nat. Commun.">
        <title>Extreme sensitivity to ultraviolet light in the fungal pathogen causing white-nose syndrome of bats.</title>
        <authorList>
            <person name="Palmer J.M."/>
            <person name="Drees K.P."/>
            <person name="Foster J.T."/>
            <person name="Lindner D.L."/>
        </authorList>
    </citation>
    <scope>NUCLEOTIDE SEQUENCE [LARGE SCALE GENOMIC DNA]</scope>
    <source>
        <strain evidence="5">UAMH 10579</strain>
    </source>
</reference>
<feature type="domain" description="DUF7580" evidence="3">
    <location>
        <begin position="418"/>
        <end position="675"/>
    </location>
</feature>
<dbReference type="RefSeq" id="XP_018129475.1">
    <property type="nucleotide sequence ID" value="XM_018275880.2"/>
</dbReference>
<evidence type="ECO:0000313" key="4">
    <source>
        <dbReference type="EMBL" id="OBT95742.1"/>
    </source>
</evidence>
<dbReference type="OrthoDB" id="3565018at2759"/>
<sequence>MSGVEVAGIILAVLPLFISALENYENGLDPVRAFFEFDSEWPNQIRKLRDQHINYNLTMKGLLLSVADGEDVDEMISDPGGACWKNIGMQIRLEERLDEAYQAYLDAIKHIEEIMKTIAKDLKIDHGDRTTRADLQSLLMKAPRKDKHFEFARRVKFGMKLKKFKRLLDDLESEIRKLDQFNDKTERFEPYRSAKPTSIFNPPLNDIRQYAKNLYGVLCVGAGCSQSKHQAKLQLEKRLYPKRTKGSWKQSKEINQNTRPCFRVSMYASRWQDVEVQILEAESSADEQRSNQPKHASQPQGGGLPRPNSSTGPVALSAVTGNKGLQSIEETHILVEKQSTIHGISTKMLISSKKGVGYSMSMSASVGPLLNQSASKVQSSIMNGKSVKPGSKAVGWAMSEAPKITLHELPIRNSKPNSLLEVIDICSAIRRCKTRKICLGLCLDHGGTLRRALSIPLPEKQSEEKPAEEVPENEATSLNKLLMPDPDHYGHTLSRKDRMSLALILASSFVQLEATQWIQESWGKEDIVFDRAPDAPKDGSVDLSKPYILHSIEKRTADNKTRPIEKSRNYSLLSLGILLLELSTGQSFEQHLSRIKGKSAASLDPPEESIERLMKLLEVKKWLLAVQDDLSSGFHGAIWHCVKSYFDEESGKTEDVYRQGVLDQVVLPLQEDLQSFLGART</sequence>
<dbReference type="PANTHER" id="PTHR35186:SF4">
    <property type="entry name" value="PRION-INHIBITION AND PROPAGATION HELO DOMAIN-CONTAINING PROTEIN"/>
    <property type="match status" value="1"/>
</dbReference>
<proteinExistence type="predicted"/>
<dbReference type="GeneID" id="28839818"/>
<keyword evidence="5" id="KW-1185">Reference proteome</keyword>
<dbReference type="Proteomes" id="UP000091956">
    <property type="component" value="Unassembled WGS sequence"/>
</dbReference>
<accession>A0A1B8GIR2</accession>
<dbReference type="AlphaFoldDB" id="A0A1B8GIR2"/>
<keyword evidence="2" id="KW-0732">Signal</keyword>
<dbReference type="Pfam" id="PF24476">
    <property type="entry name" value="DUF7580"/>
    <property type="match status" value="1"/>
</dbReference>
<name>A0A1B8GIR2_9PEZI</name>
<gene>
    <name evidence="4" type="ORF">VE01_06432</name>
</gene>
<evidence type="ECO:0000259" key="3">
    <source>
        <dbReference type="Pfam" id="PF24476"/>
    </source>
</evidence>
<dbReference type="EMBL" id="KV460233">
    <property type="protein sequence ID" value="OBT95742.1"/>
    <property type="molecule type" value="Genomic_DNA"/>
</dbReference>
<organism evidence="4 5">
    <name type="scientific">Pseudogymnoascus verrucosus</name>
    <dbReference type="NCBI Taxonomy" id="342668"/>
    <lineage>
        <taxon>Eukaryota</taxon>
        <taxon>Fungi</taxon>
        <taxon>Dikarya</taxon>
        <taxon>Ascomycota</taxon>
        <taxon>Pezizomycotina</taxon>
        <taxon>Leotiomycetes</taxon>
        <taxon>Thelebolales</taxon>
        <taxon>Thelebolaceae</taxon>
        <taxon>Pseudogymnoascus</taxon>
    </lineage>
</organism>
<protein>
    <recommendedName>
        <fullName evidence="3">DUF7580 domain-containing protein</fullName>
    </recommendedName>
</protein>
<reference evidence="4 5" key="1">
    <citation type="submission" date="2016-03" db="EMBL/GenBank/DDBJ databases">
        <title>Comparative genomics of Pseudogymnoascus destructans, the fungus causing white-nose syndrome of bats.</title>
        <authorList>
            <person name="Palmer J.M."/>
            <person name="Drees K.P."/>
            <person name="Foster J.T."/>
            <person name="Lindner D.L."/>
        </authorList>
    </citation>
    <scope>NUCLEOTIDE SEQUENCE [LARGE SCALE GENOMIC DNA]</scope>
    <source>
        <strain evidence="4 5">UAMH 10579</strain>
    </source>
</reference>
<dbReference type="InterPro" id="IPR056002">
    <property type="entry name" value="DUF7580"/>
</dbReference>
<evidence type="ECO:0000313" key="5">
    <source>
        <dbReference type="Proteomes" id="UP000091956"/>
    </source>
</evidence>
<dbReference type="PANTHER" id="PTHR35186">
    <property type="entry name" value="ANK_REP_REGION DOMAIN-CONTAINING PROTEIN"/>
    <property type="match status" value="1"/>
</dbReference>
<feature type="signal peptide" evidence="2">
    <location>
        <begin position="1"/>
        <end position="20"/>
    </location>
</feature>
<feature type="region of interest" description="Disordered" evidence="1">
    <location>
        <begin position="282"/>
        <end position="317"/>
    </location>
</feature>
<dbReference type="STRING" id="342668.A0A1B8GIR2"/>
<feature type="chain" id="PRO_5008608625" description="DUF7580 domain-containing protein" evidence="2">
    <location>
        <begin position="21"/>
        <end position="681"/>
    </location>
</feature>
<evidence type="ECO:0000256" key="1">
    <source>
        <dbReference type="SAM" id="MobiDB-lite"/>
    </source>
</evidence>
<evidence type="ECO:0000256" key="2">
    <source>
        <dbReference type="SAM" id="SignalP"/>
    </source>
</evidence>
<feature type="compositionally biased region" description="Polar residues" evidence="1">
    <location>
        <begin position="290"/>
        <end position="299"/>
    </location>
</feature>